<evidence type="ECO:0000256" key="2">
    <source>
        <dbReference type="SAM" id="Phobius"/>
    </source>
</evidence>
<evidence type="ECO:0000256" key="1">
    <source>
        <dbReference type="SAM" id="MobiDB-lite"/>
    </source>
</evidence>
<feature type="transmembrane region" description="Helical" evidence="2">
    <location>
        <begin position="73"/>
        <end position="93"/>
    </location>
</feature>
<dbReference type="EMBL" id="CP163432">
    <property type="protein sequence ID" value="XDQ15478.1"/>
    <property type="molecule type" value="Genomic_DNA"/>
</dbReference>
<accession>A0AB39NAH5</accession>
<name>A0AB39NAH5_9ACTN</name>
<feature type="transmembrane region" description="Helical" evidence="2">
    <location>
        <begin position="136"/>
        <end position="159"/>
    </location>
</feature>
<feature type="transmembrane region" description="Helical" evidence="2">
    <location>
        <begin position="171"/>
        <end position="194"/>
    </location>
</feature>
<dbReference type="AlphaFoldDB" id="A0AB39NAH5"/>
<reference evidence="3" key="1">
    <citation type="submission" date="2024-07" db="EMBL/GenBank/DDBJ databases">
        <authorList>
            <person name="Yu S.T."/>
        </authorList>
    </citation>
    <scope>NUCLEOTIDE SEQUENCE</scope>
    <source>
        <strain evidence="3">R11</strain>
    </source>
</reference>
<proteinExistence type="predicted"/>
<gene>
    <name evidence="3" type="ORF">AB5J55_40460</name>
</gene>
<evidence type="ECO:0000313" key="3">
    <source>
        <dbReference type="EMBL" id="XDQ15478.1"/>
    </source>
</evidence>
<dbReference type="Pfam" id="PF11139">
    <property type="entry name" value="SfLAP"/>
    <property type="match status" value="1"/>
</dbReference>
<keyword evidence="2" id="KW-0812">Transmembrane</keyword>
<feature type="transmembrane region" description="Helical" evidence="2">
    <location>
        <begin position="6"/>
        <end position="31"/>
    </location>
</feature>
<dbReference type="RefSeq" id="WP_369275411.1">
    <property type="nucleotide sequence ID" value="NZ_CP163432.1"/>
</dbReference>
<keyword evidence="2" id="KW-1133">Transmembrane helix</keyword>
<feature type="region of interest" description="Disordered" evidence="1">
    <location>
        <begin position="98"/>
        <end position="125"/>
    </location>
</feature>
<organism evidence="3">
    <name type="scientific">Streptomyces sp. R11</name>
    <dbReference type="NCBI Taxonomy" id="3238625"/>
    <lineage>
        <taxon>Bacteria</taxon>
        <taxon>Bacillati</taxon>
        <taxon>Actinomycetota</taxon>
        <taxon>Actinomycetes</taxon>
        <taxon>Kitasatosporales</taxon>
        <taxon>Streptomycetaceae</taxon>
        <taxon>Streptomyces</taxon>
    </lineage>
</organism>
<sequence length="239" mass="25150">MGSPMVVDLLLIALAITLDPLPLMAFVLVVASGKGVRTGLAFIAGWMACFAAVIALVLTLTGGQPPAPRSPPSTANLAAKLLIGVSLIGYGLHRHRHRYRHRRPVHDRTSNATPDAAASSRGKSSSFLTTRMDRGAVWPAAGLAVLLQPWGLVAAGAVTVVDADTSHSTTWVELIAFCIVASASLLAAELYAVLRPASAQRRLLGMRTWMADHSQQAIVLGSVAIGLWLTGKSVYELAS</sequence>
<dbReference type="InterPro" id="IPR021315">
    <property type="entry name" value="Gap/Sap"/>
</dbReference>
<protein>
    <submittedName>
        <fullName evidence="3">GAP family protein</fullName>
    </submittedName>
</protein>
<feature type="transmembrane region" description="Helical" evidence="2">
    <location>
        <begin position="38"/>
        <end position="61"/>
    </location>
</feature>
<keyword evidence="2" id="KW-0472">Membrane</keyword>